<proteinExistence type="predicted"/>
<comment type="caution">
    <text evidence="1">The sequence shown here is derived from an EMBL/GenBank/DDBJ whole genome shotgun (WGS) entry which is preliminary data.</text>
</comment>
<reference evidence="2" key="1">
    <citation type="submission" date="2012-11" db="EMBL/GenBank/DDBJ databases">
        <authorList>
            <person name="Lucero-Rivera Y.E."/>
            <person name="Tovar-Ramirez D."/>
        </authorList>
    </citation>
    <scope>NUCLEOTIDE SEQUENCE [LARGE SCALE GENOMIC DNA]</scope>
    <source>
        <strain evidence="2">Araruama</strain>
    </source>
</reference>
<evidence type="ECO:0000313" key="2">
    <source>
        <dbReference type="Proteomes" id="UP000189670"/>
    </source>
</evidence>
<sequence>MTNQHATQKANLLFSLLDNIPLEGQEASFKMSYQLFLKIRFLIGIRTDHIHWHQLESICRQMDMPDACLTPFKTRLSDANVVLFGFEESPTHCIYKVYLEFLETNNSIIKENKCKRPLIQYIGFKWDVFNNKQYVITTYHWFPFISKNDMFERLECLFSKESNPDKVWVIKNIIQMSINGINHAPRPYIYLEATDETGRRQSFDINLYHARLTIAQLHPFIHQIMEAYNIDKKTWQAFLRQIENKTFGHISGGYSNQGKDFLTIYYEI</sequence>
<dbReference type="Proteomes" id="UP000189670">
    <property type="component" value="Unassembled WGS sequence"/>
</dbReference>
<gene>
    <name evidence="1" type="ORF">OMM_03157</name>
</gene>
<evidence type="ECO:0000313" key="1">
    <source>
        <dbReference type="EMBL" id="ETR70563.1"/>
    </source>
</evidence>
<protein>
    <submittedName>
        <fullName evidence="1">Uncharacterized protein</fullName>
    </submittedName>
</protein>
<accession>A0A1V1P702</accession>
<organism evidence="1 2">
    <name type="scientific">Candidatus Magnetoglobus multicellularis str. Araruama</name>
    <dbReference type="NCBI Taxonomy" id="890399"/>
    <lineage>
        <taxon>Bacteria</taxon>
        <taxon>Pseudomonadati</taxon>
        <taxon>Thermodesulfobacteriota</taxon>
        <taxon>Desulfobacteria</taxon>
        <taxon>Desulfobacterales</taxon>
        <taxon>Desulfobacteraceae</taxon>
        <taxon>Candidatus Magnetoglobus</taxon>
    </lineage>
</organism>
<dbReference type="AlphaFoldDB" id="A0A1V1P702"/>
<name>A0A1V1P702_9BACT</name>
<dbReference type="EMBL" id="ATBP01000404">
    <property type="protein sequence ID" value="ETR70563.1"/>
    <property type="molecule type" value="Genomic_DNA"/>
</dbReference>